<dbReference type="GO" id="GO:0009307">
    <property type="term" value="P:DNA restriction-modification system"/>
    <property type="evidence" value="ECO:0007669"/>
    <property type="project" value="UniProtKB-KW"/>
</dbReference>
<dbReference type="RefSeq" id="WP_125731428.1">
    <property type="nucleotide sequence ID" value="NZ_AP019314.1"/>
</dbReference>
<dbReference type="InterPro" id="IPR044946">
    <property type="entry name" value="Restrct_endonuc_typeI_TRD_sf"/>
</dbReference>
<proteinExistence type="predicted"/>
<keyword evidence="2" id="KW-0238">DNA-binding</keyword>
<sequence>MSNSYVEILNSVTFSDLCLNEFRLSAKSYRLIHIPNKNYGLVTNLLQKKPISGYEVGSIAYVNKSEFYFLRTKGIQDGNYTLDFEANGALQPIRPIDFAKTNNQKKGLKFGDILFVTGGNVGAVIFVDKDYPNFVFSSHILKLNFKKDILYTYAFLKHSISKEQANFAPEGAIKGLDTFKIDFLLNIKIPFPNHNSENTIKFVELLTQAIINKEQLIKNRHESILNHIEKELLNNQKSNIFEFELPTINEIENTGRLDTNLYREHFKQIVFQIQNYTKGFQTIHELGFSLSRGQNLQVSNIGDSVYSKKKYKNFYTLMLPKFLSKYGTVDKVEYLGNPNSLKTLKKGDLIFGAEGFEKGRSIVIIEEQDRVITNIHGITIQQEEHNVNKAIFVKCCLDYLRSKGLIDLYAVGGNGGSLAQKYWDIIPFPNFPEPKQKEIALLYHNPESIYQTETFTLDNFLEQDNAFNETAGIYELDKTGKQLKEILNKAIDDIANDKDVEICFK</sequence>
<evidence type="ECO:0000256" key="2">
    <source>
        <dbReference type="ARBA" id="ARBA00023125"/>
    </source>
</evidence>
<dbReference type="Gene3D" id="3.90.220.20">
    <property type="entry name" value="DNA methylase specificity domains"/>
    <property type="match status" value="1"/>
</dbReference>
<dbReference type="KEGG" id="mvz:myaer102_37330"/>
<gene>
    <name evidence="3" type="ORF">myaer102_37330</name>
</gene>
<dbReference type="EMBL" id="AP019314">
    <property type="protein sequence ID" value="BBH41139.1"/>
    <property type="molecule type" value="Genomic_DNA"/>
</dbReference>
<evidence type="ECO:0000313" key="3">
    <source>
        <dbReference type="EMBL" id="BBH41139.1"/>
    </source>
</evidence>
<evidence type="ECO:0000256" key="1">
    <source>
        <dbReference type="ARBA" id="ARBA00022747"/>
    </source>
</evidence>
<dbReference type="AlphaFoldDB" id="A0A3G9K1I0"/>
<evidence type="ECO:0000313" key="4">
    <source>
        <dbReference type="Proteomes" id="UP000278152"/>
    </source>
</evidence>
<keyword evidence="1" id="KW-0680">Restriction system</keyword>
<dbReference type="SUPFAM" id="SSF116734">
    <property type="entry name" value="DNA methylase specificity domain"/>
    <property type="match status" value="1"/>
</dbReference>
<protein>
    <recommendedName>
        <fullName evidence="5">Type I restriction modification DNA specificity domain-containing protein</fullName>
    </recommendedName>
</protein>
<dbReference type="GO" id="GO:0003677">
    <property type="term" value="F:DNA binding"/>
    <property type="evidence" value="ECO:0007669"/>
    <property type="project" value="UniProtKB-KW"/>
</dbReference>
<name>A0A3G9K1I0_MICVR</name>
<dbReference type="Proteomes" id="UP000278152">
    <property type="component" value="Chromosome"/>
</dbReference>
<reference evidence="3 4" key="1">
    <citation type="submission" date="2018-11" db="EMBL/GenBank/DDBJ databases">
        <title>Complete genome sequence of Microcystis aeruginosa NIES-102.</title>
        <authorList>
            <person name="Yamaguchi H."/>
            <person name="Suzuki S."/>
            <person name="Kawachi M."/>
        </authorList>
    </citation>
    <scope>NUCLEOTIDE SEQUENCE [LARGE SCALE GENOMIC DNA]</scope>
    <source>
        <strain evidence="3 4">NIES-102</strain>
    </source>
</reference>
<evidence type="ECO:0008006" key="5">
    <source>
        <dbReference type="Google" id="ProtNLM"/>
    </source>
</evidence>
<accession>A0A3G9K1I0</accession>
<organism evidence="3 4">
    <name type="scientific">Microcystis viridis NIES-102</name>
    <dbReference type="NCBI Taxonomy" id="213615"/>
    <lineage>
        <taxon>Bacteria</taxon>
        <taxon>Bacillati</taxon>
        <taxon>Cyanobacteriota</taxon>
        <taxon>Cyanophyceae</taxon>
        <taxon>Oscillatoriophycideae</taxon>
        <taxon>Chroococcales</taxon>
        <taxon>Microcystaceae</taxon>
        <taxon>Microcystis</taxon>
    </lineage>
</organism>